<dbReference type="PANTHER" id="PTHR10742:SF410">
    <property type="entry name" value="LYSINE-SPECIFIC HISTONE DEMETHYLASE 2"/>
    <property type="match status" value="1"/>
</dbReference>
<dbReference type="Gene3D" id="3.50.50.60">
    <property type="entry name" value="FAD/NAD(P)-binding domain"/>
    <property type="match status" value="1"/>
</dbReference>
<dbReference type="PANTHER" id="PTHR10742">
    <property type="entry name" value="FLAVIN MONOAMINE OXIDASE"/>
    <property type="match status" value="1"/>
</dbReference>
<evidence type="ECO:0000313" key="2">
    <source>
        <dbReference type="EMBL" id="SVC03517.1"/>
    </source>
</evidence>
<protein>
    <recommendedName>
        <fullName evidence="1">Amine oxidase domain-containing protein</fullName>
    </recommendedName>
</protein>
<dbReference type="GO" id="GO:0016491">
    <property type="term" value="F:oxidoreductase activity"/>
    <property type="evidence" value="ECO:0007669"/>
    <property type="project" value="InterPro"/>
</dbReference>
<dbReference type="EMBL" id="UINC01069834">
    <property type="protein sequence ID" value="SVC03517.1"/>
    <property type="molecule type" value="Genomic_DNA"/>
</dbReference>
<reference evidence="2" key="1">
    <citation type="submission" date="2018-05" db="EMBL/GenBank/DDBJ databases">
        <authorList>
            <person name="Lanie J.A."/>
            <person name="Ng W.-L."/>
            <person name="Kazmierczak K.M."/>
            <person name="Andrzejewski T.M."/>
            <person name="Davidsen T.M."/>
            <person name="Wayne K.J."/>
            <person name="Tettelin H."/>
            <person name="Glass J.I."/>
            <person name="Rusch D."/>
            <person name="Podicherti R."/>
            <person name="Tsui H.-C.T."/>
            <person name="Winkler M.E."/>
        </authorList>
    </citation>
    <scope>NUCLEOTIDE SEQUENCE</scope>
</reference>
<dbReference type="PRINTS" id="PR00419">
    <property type="entry name" value="ADXRDTASE"/>
</dbReference>
<accession>A0A382IWM0</accession>
<dbReference type="InterPro" id="IPR036188">
    <property type="entry name" value="FAD/NAD-bd_sf"/>
</dbReference>
<feature type="non-terminal residue" evidence="2">
    <location>
        <position position="136"/>
    </location>
</feature>
<dbReference type="Pfam" id="PF01593">
    <property type="entry name" value="Amino_oxidase"/>
    <property type="match status" value="1"/>
</dbReference>
<feature type="domain" description="Amine oxidase" evidence="1">
    <location>
        <begin position="14"/>
        <end position="98"/>
    </location>
</feature>
<sequence>MSKKNKVLVIGAGISGLAAAKNLNDSGYDVTILEAKDRIGGRLYTDRSLGVPLEVGANWIHNNNPETNPIMKIKEELGLESHQCSLAGSVASFEVLDKEGNKIEVTNKELEKIEFRIGIFGYLANYLRPSTTLQEL</sequence>
<dbReference type="AlphaFoldDB" id="A0A382IWM0"/>
<proteinExistence type="predicted"/>
<evidence type="ECO:0000259" key="1">
    <source>
        <dbReference type="Pfam" id="PF01593"/>
    </source>
</evidence>
<organism evidence="2">
    <name type="scientific">marine metagenome</name>
    <dbReference type="NCBI Taxonomy" id="408172"/>
    <lineage>
        <taxon>unclassified sequences</taxon>
        <taxon>metagenomes</taxon>
        <taxon>ecological metagenomes</taxon>
    </lineage>
</organism>
<dbReference type="SUPFAM" id="SSF51905">
    <property type="entry name" value="FAD/NAD(P)-binding domain"/>
    <property type="match status" value="1"/>
</dbReference>
<gene>
    <name evidence="2" type="ORF">METZ01_LOCUS256371</name>
</gene>
<dbReference type="InterPro" id="IPR002937">
    <property type="entry name" value="Amino_oxidase"/>
</dbReference>
<dbReference type="InterPro" id="IPR050281">
    <property type="entry name" value="Flavin_monoamine_oxidase"/>
</dbReference>
<name>A0A382IWM0_9ZZZZ</name>